<dbReference type="PANTHER" id="PTHR33202">
    <property type="entry name" value="ZINC UPTAKE REGULATION PROTEIN"/>
    <property type="match status" value="1"/>
</dbReference>
<dbReference type="InterPro" id="IPR002481">
    <property type="entry name" value="FUR"/>
</dbReference>
<comment type="similarity">
    <text evidence="2">Belongs to the Fur family.</text>
</comment>
<evidence type="ECO:0000313" key="12">
    <source>
        <dbReference type="Proteomes" id="UP001596527"/>
    </source>
</evidence>
<keyword evidence="7" id="KW-0862">Zinc</keyword>
<dbReference type="InterPro" id="IPR036390">
    <property type="entry name" value="WH_DNA-bd_sf"/>
</dbReference>
<evidence type="ECO:0000256" key="2">
    <source>
        <dbReference type="ARBA" id="ARBA00007957"/>
    </source>
</evidence>
<accession>A0ABW2SLI3</accession>
<comment type="subunit">
    <text evidence="3">Homodimer.</text>
</comment>
<dbReference type="InterPro" id="IPR043135">
    <property type="entry name" value="Fur_C"/>
</dbReference>
<keyword evidence="9" id="KW-0238">DNA-binding</keyword>
<evidence type="ECO:0000256" key="1">
    <source>
        <dbReference type="ARBA" id="ARBA00004496"/>
    </source>
</evidence>
<evidence type="ECO:0000256" key="5">
    <source>
        <dbReference type="ARBA" id="ARBA00022491"/>
    </source>
</evidence>
<name>A0ABW2SLI3_9ACTO</name>
<keyword evidence="10" id="KW-0804">Transcription</keyword>
<evidence type="ECO:0000256" key="7">
    <source>
        <dbReference type="ARBA" id="ARBA00022833"/>
    </source>
</evidence>
<protein>
    <submittedName>
        <fullName evidence="11">Fur family transcriptional regulator</fullName>
    </submittedName>
</protein>
<evidence type="ECO:0000256" key="9">
    <source>
        <dbReference type="ARBA" id="ARBA00023125"/>
    </source>
</evidence>
<dbReference type="InterPro" id="IPR036388">
    <property type="entry name" value="WH-like_DNA-bd_sf"/>
</dbReference>
<proteinExistence type="inferred from homology"/>
<dbReference type="Pfam" id="PF01475">
    <property type="entry name" value="FUR"/>
    <property type="match status" value="1"/>
</dbReference>
<dbReference type="Gene3D" id="1.10.10.10">
    <property type="entry name" value="Winged helix-like DNA-binding domain superfamily/Winged helix DNA-binding domain"/>
    <property type="match status" value="1"/>
</dbReference>
<comment type="subcellular location">
    <subcellularLocation>
        <location evidence="1">Cytoplasm</location>
    </subcellularLocation>
</comment>
<evidence type="ECO:0000256" key="8">
    <source>
        <dbReference type="ARBA" id="ARBA00023015"/>
    </source>
</evidence>
<reference evidence="12" key="1">
    <citation type="journal article" date="2019" name="Int. J. Syst. Evol. Microbiol.">
        <title>The Global Catalogue of Microorganisms (GCM) 10K type strain sequencing project: providing services to taxonomists for standard genome sequencing and annotation.</title>
        <authorList>
            <consortium name="The Broad Institute Genomics Platform"/>
            <consortium name="The Broad Institute Genome Sequencing Center for Infectious Disease"/>
            <person name="Wu L."/>
            <person name="Ma J."/>
        </authorList>
    </citation>
    <scope>NUCLEOTIDE SEQUENCE [LARGE SCALE GENOMIC DNA]</scope>
    <source>
        <strain evidence="12">CCUG 56698</strain>
    </source>
</reference>
<organism evidence="11 12">
    <name type="scientific">Schaalia naturae</name>
    <dbReference type="NCBI Taxonomy" id="635203"/>
    <lineage>
        <taxon>Bacteria</taxon>
        <taxon>Bacillati</taxon>
        <taxon>Actinomycetota</taxon>
        <taxon>Actinomycetes</taxon>
        <taxon>Actinomycetales</taxon>
        <taxon>Actinomycetaceae</taxon>
        <taxon>Schaalia</taxon>
    </lineage>
</organism>
<evidence type="ECO:0000256" key="6">
    <source>
        <dbReference type="ARBA" id="ARBA00022723"/>
    </source>
</evidence>
<evidence type="ECO:0000256" key="4">
    <source>
        <dbReference type="ARBA" id="ARBA00022490"/>
    </source>
</evidence>
<dbReference type="SUPFAM" id="SSF46785">
    <property type="entry name" value="Winged helix' DNA-binding domain"/>
    <property type="match status" value="1"/>
</dbReference>
<keyword evidence="5" id="KW-0678">Repressor</keyword>
<gene>
    <name evidence="11" type="ORF">ACFQWG_06945</name>
</gene>
<dbReference type="PANTHER" id="PTHR33202:SF2">
    <property type="entry name" value="FERRIC UPTAKE REGULATION PROTEIN"/>
    <property type="match status" value="1"/>
</dbReference>
<keyword evidence="6" id="KW-0479">Metal-binding</keyword>
<dbReference type="Proteomes" id="UP001596527">
    <property type="component" value="Unassembled WGS sequence"/>
</dbReference>
<dbReference type="EMBL" id="JBHTEF010000001">
    <property type="protein sequence ID" value="MFC7580932.1"/>
    <property type="molecule type" value="Genomic_DNA"/>
</dbReference>
<comment type="caution">
    <text evidence="11">The sequence shown here is derived from an EMBL/GenBank/DDBJ whole genome shotgun (WGS) entry which is preliminary data.</text>
</comment>
<keyword evidence="4" id="KW-0963">Cytoplasm</keyword>
<sequence length="132" mass="14255">MSAAIRGRRNTVQKEAVRTALEEAAGFISAGRLHRRLNEEGSPVGLATVYRQLNALAESGYADTISGPGGQLFRACELDGHHHHLVCEACGKAVDIDPPDEEWISASADLHGFTVTRHVLEVFGRCAECSSR</sequence>
<dbReference type="Gene3D" id="3.30.1490.190">
    <property type="match status" value="1"/>
</dbReference>
<keyword evidence="8" id="KW-0805">Transcription regulation</keyword>
<evidence type="ECO:0000256" key="10">
    <source>
        <dbReference type="ARBA" id="ARBA00023163"/>
    </source>
</evidence>
<dbReference type="CDD" id="cd07153">
    <property type="entry name" value="Fur_like"/>
    <property type="match status" value="1"/>
</dbReference>
<evidence type="ECO:0000313" key="11">
    <source>
        <dbReference type="EMBL" id="MFC7580932.1"/>
    </source>
</evidence>
<evidence type="ECO:0000256" key="3">
    <source>
        <dbReference type="ARBA" id="ARBA00011738"/>
    </source>
</evidence>
<keyword evidence="12" id="KW-1185">Reference proteome</keyword>
<dbReference type="RefSeq" id="WP_380973585.1">
    <property type="nucleotide sequence ID" value="NZ_JBHTEF010000001.1"/>
</dbReference>